<evidence type="ECO:0000313" key="5">
    <source>
        <dbReference type="EMBL" id="SHO53216.1"/>
    </source>
</evidence>
<dbReference type="SUPFAM" id="SSF52540">
    <property type="entry name" value="P-loop containing nucleoside triphosphate hydrolases"/>
    <property type="match status" value="1"/>
</dbReference>
<evidence type="ECO:0000259" key="4">
    <source>
        <dbReference type="PROSITE" id="PS50893"/>
    </source>
</evidence>
<dbReference type="RefSeq" id="WP_073616818.1">
    <property type="nucleotide sequence ID" value="NZ_FRFE01000049.1"/>
</dbReference>
<reference evidence="5 6" key="1">
    <citation type="submission" date="2016-12" db="EMBL/GenBank/DDBJ databases">
        <authorList>
            <person name="Song W.-J."/>
            <person name="Kurnit D.M."/>
        </authorList>
    </citation>
    <scope>NUCLEOTIDE SEQUENCE [LARGE SCALE GENOMIC DNA]</scope>
    <source>
        <strain evidence="5 6">DSM 18488</strain>
    </source>
</reference>
<dbReference type="AlphaFoldDB" id="A0A1M7YKX5"/>
<dbReference type="InterPro" id="IPR013611">
    <property type="entry name" value="Transp-assoc_OB_typ2"/>
</dbReference>
<gene>
    <name evidence="5" type="ORF">SAMN02745220_05008</name>
</gene>
<keyword evidence="2" id="KW-0547">Nucleotide-binding</keyword>
<dbReference type="SMART" id="SM00382">
    <property type="entry name" value="AAA"/>
    <property type="match status" value="1"/>
</dbReference>
<dbReference type="InterPro" id="IPR003593">
    <property type="entry name" value="AAA+_ATPase"/>
</dbReference>
<dbReference type="PANTHER" id="PTHR42781">
    <property type="entry name" value="SPERMIDINE/PUTRESCINE IMPORT ATP-BINDING PROTEIN POTA"/>
    <property type="match status" value="1"/>
</dbReference>
<sequence length="347" mass="38654">MNSTQNDNLIINNVTKTFGDFIALKDIGLGVRQGEFFTLLGPSGCGKTTLLRIIAGLELPSSGTVTLRGQDITMQPAAKRQVNTVFQSYALFPNLTIFENVAFGLRSRKFAEDVIRKKVNATLEMLEMGEMQQRIPDQLSGGQKQRVAIARALVNEPDILLLDEPMSALDAKLRVQVQEELRKLQRKLGTTFIMVTHDQSEALVCSDRIAVMNHGEVIQCGTPEDVYDYPRNPFVARFLGAANLFKAKRVNGGVETEIGTLQLNKQPDWQEGLIAIRPEWIKVGKKPAINGVHATVQDIVYRGTDFDLTVTPGHLRVRTNSFKNFAVGDQVWLELPPPELVVLEEDR</sequence>
<dbReference type="STRING" id="1121416.SAMN02745220_05008"/>
<dbReference type="Gene3D" id="3.40.50.300">
    <property type="entry name" value="P-loop containing nucleotide triphosphate hydrolases"/>
    <property type="match status" value="1"/>
</dbReference>
<dbReference type="Gene3D" id="2.40.50.100">
    <property type="match status" value="1"/>
</dbReference>
<evidence type="ECO:0000256" key="2">
    <source>
        <dbReference type="ARBA" id="ARBA00022741"/>
    </source>
</evidence>
<dbReference type="PANTHER" id="PTHR42781:SF4">
    <property type="entry name" value="SPERMIDINE_PUTRESCINE IMPORT ATP-BINDING PROTEIN POTA"/>
    <property type="match status" value="1"/>
</dbReference>
<dbReference type="InterPro" id="IPR017871">
    <property type="entry name" value="ABC_transporter-like_CS"/>
</dbReference>
<feature type="domain" description="ABC transporter" evidence="4">
    <location>
        <begin position="9"/>
        <end position="239"/>
    </location>
</feature>
<dbReference type="GO" id="GO:0005524">
    <property type="term" value="F:ATP binding"/>
    <property type="evidence" value="ECO:0007669"/>
    <property type="project" value="UniProtKB-KW"/>
</dbReference>
<protein>
    <submittedName>
        <fullName evidence="5">Spermidine/putrescine transport system ATP-binding protein</fullName>
    </submittedName>
</protein>
<dbReference type="InterPro" id="IPR008995">
    <property type="entry name" value="Mo/tungstate-bd_C_term_dom"/>
</dbReference>
<dbReference type="SUPFAM" id="SSF50331">
    <property type="entry name" value="MOP-like"/>
    <property type="match status" value="1"/>
</dbReference>
<proteinExistence type="predicted"/>
<evidence type="ECO:0000313" key="6">
    <source>
        <dbReference type="Proteomes" id="UP000184603"/>
    </source>
</evidence>
<dbReference type="PROSITE" id="PS50893">
    <property type="entry name" value="ABC_TRANSPORTER_2"/>
    <property type="match status" value="1"/>
</dbReference>
<dbReference type="FunFam" id="3.40.50.300:FF:000133">
    <property type="entry name" value="Spermidine/putrescine import ATP-binding protein PotA"/>
    <property type="match status" value="1"/>
</dbReference>
<keyword evidence="6" id="KW-1185">Reference proteome</keyword>
<keyword evidence="3 5" id="KW-0067">ATP-binding</keyword>
<dbReference type="GO" id="GO:0016887">
    <property type="term" value="F:ATP hydrolysis activity"/>
    <property type="evidence" value="ECO:0007669"/>
    <property type="project" value="InterPro"/>
</dbReference>
<dbReference type="GO" id="GO:0043190">
    <property type="term" value="C:ATP-binding cassette (ABC) transporter complex"/>
    <property type="evidence" value="ECO:0007669"/>
    <property type="project" value="InterPro"/>
</dbReference>
<dbReference type="PROSITE" id="PS00211">
    <property type="entry name" value="ABC_TRANSPORTER_1"/>
    <property type="match status" value="1"/>
</dbReference>
<dbReference type="InterPro" id="IPR027417">
    <property type="entry name" value="P-loop_NTPase"/>
</dbReference>
<dbReference type="Pfam" id="PF00005">
    <property type="entry name" value="ABC_tran"/>
    <property type="match status" value="1"/>
</dbReference>
<keyword evidence="1" id="KW-0813">Transport</keyword>
<evidence type="ECO:0000256" key="3">
    <source>
        <dbReference type="ARBA" id="ARBA00022840"/>
    </source>
</evidence>
<dbReference type="Proteomes" id="UP000184603">
    <property type="component" value="Unassembled WGS sequence"/>
</dbReference>
<dbReference type="Pfam" id="PF08402">
    <property type="entry name" value="TOBE_2"/>
    <property type="match status" value="1"/>
</dbReference>
<dbReference type="EMBL" id="FRFE01000049">
    <property type="protein sequence ID" value="SHO53216.1"/>
    <property type="molecule type" value="Genomic_DNA"/>
</dbReference>
<evidence type="ECO:0000256" key="1">
    <source>
        <dbReference type="ARBA" id="ARBA00022448"/>
    </source>
</evidence>
<name>A0A1M7YKX5_9BACT</name>
<accession>A0A1M7YKX5</accession>
<dbReference type="InterPro" id="IPR050093">
    <property type="entry name" value="ABC_SmlMolc_Importer"/>
</dbReference>
<dbReference type="InterPro" id="IPR003439">
    <property type="entry name" value="ABC_transporter-like_ATP-bd"/>
</dbReference>
<dbReference type="GO" id="GO:0022857">
    <property type="term" value="F:transmembrane transporter activity"/>
    <property type="evidence" value="ECO:0007669"/>
    <property type="project" value="InterPro"/>
</dbReference>
<organism evidence="5 6">
    <name type="scientific">Desulfopila aestuarii DSM 18488</name>
    <dbReference type="NCBI Taxonomy" id="1121416"/>
    <lineage>
        <taxon>Bacteria</taxon>
        <taxon>Pseudomonadati</taxon>
        <taxon>Thermodesulfobacteriota</taxon>
        <taxon>Desulfobulbia</taxon>
        <taxon>Desulfobulbales</taxon>
        <taxon>Desulfocapsaceae</taxon>
        <taxon>Desulfopila</taxon>
    </lineage>
</organism>
<dbReference type="OrthoDB" id="9809450at2"/>
<dbReference type="GO" id="GO:0015847">
    <property type="term" value="P:putrescine transport"/>
    <property type="evidence" value="ECO:0007669"/>
    <property type="project" value="UniProtKB-ARBA"/>
</dbReference>